<dbReference type="Pfam" id="PF12652">
    <property type="entry name" value="CotJB"/>
    <property type="match status" value="1"/>
</dbReference>
<proteinExistence type="predicted"/>
<dbReference type="EMBL" id="VUMB01000019">
    <property type="protein sequence ID" value="MSS40718.1"/>
    <property type="molecule type" value="Genomic_DNA"/>
</dbReference>
<evidence type="ECO:0000313" key="2">
    <source>
        <dbReference type="EMBL" id="MSS40718.1"/>
    </source>
</evidence>
<dbReference type="AlphaFoldDB" id="A0A844F3T7"/>
<accession>A0A844F3T7</accession>
<protein>
    <submittedName>
        <fullName evidence="2">Spore coat protein CotJB</fullName>
    </submittedName>
</protein>
<dbReference type="Proteomes" id="UP000462363">
    <property type="component" value="Unassembled WGS sequence"/>
</dbReference>
<keyword evidence="2" id="KW-0946">Virion</keyword>
<keyword evidence="2" id="KW-0167">Capsid protein</keyword>
<dbReference type="InterPro" id="IPR024207">
    <property type="entry name" value="CotJB_dom"/>
</dbReference>
<organism evidence="2 3">
    <name type="scientific">Clostridium scindens (strain JCM 10418 / VPI 12708)</name>
    <dbReference type="NCBI Taxonomy" id="29347"/>
    <lineage>
        <taxon>Bacteria</taxon>
        <taxon>Bacillati</taxon>
        <taxon>Bacillota</taxon>
        <taxon>Clostridia</taxon>
        <taxon>Lachnospirales</taxon>
        <taxon>Lachnospiraceae</taxon>
    </lineage>
</organism>
<comment type="caution">
    <text evidence="2">The sequence shown here is derived from an EMBL/GenBank/DDBJ whole genome shotgun (WGS) entry which is preliminary data.</text>
</comment>
<sequence>MEDRHALLQKINEISFVFNDLTLYLDTHPMDSIAKSDFQQAASKRKELMQKYAKEFEPLTLDCSCEYHSWAEGPTPWEGGHI</sequence>
<feature type="domain" description="Protein CotJB" evidence="1">
    <location>
        <begin position="6"/>
        <end position="78"/>
    </location>
</feature>
<gene>
    <name evidence="2" type="ORF">FYJ37_10260</name>
</gene>
<dbReference type="RefSeq" id="WP_154322362.1">
    <property type="nucleotide sequence ID" value="NZ_CP045695.1"/>
</dbReference>
<reference evidence="2 3" key="1">
    <citation type="submission" date="2019-08" db="EMBL/GenBank/DDBJ databases">
        <title>In-depth cultivation of the pig gut microbiome towards novel bacterial diversity and tailored functional studies.</title>
        <authorList>
            <person name="Wylensek D."/>
            <person name="Hitch T.C.A."/>
            <person name="Clavel T."/>
        </authorList>
    </citation>
    <scope>NUCLEOTIDE SEQUENCE [LARGE SCALE GENOMIC DNA]</scope>
    <source>
        <strain evidence="2 3">BL-389-WT-3D</strain>
    </source>
</reference>
<evidence type="ECO:0000313" key="3">
    <source>
        <dbReference type="Proteomes" id="UP000462363"/>
    </source>
</evidence>
<evidence type="ECO:0000259" key="1">
    <source>
        <dbReference type="Pfam" id="PF12652"/>
    </source>
</evidence>
<name>A0A844F3T7_CLOSV</name>